<dbReference type="EMBL" id="GBRH01282855">
    <property type="protein sequence ID" value="JAD15040.1"/>
    <property type="molecule type" value="Transcribed_RNA"/>
</dbReference>
<name>A0A0A8XQW3_ARUDO</name>
<accession>A0A0A8XQW3</accession>
<evidence type="ECO:0000313" key="1">
    <source>
        <dbReference type="EMBL" id="JAD15040.1"/>
    </source>
</evidence>
<organism evidence="1">
    <name type="scientific">Arundo donax</name>
    <name type="common">Giant reed</name>
    <name type="synonym">Donax arundinaceus</name>
    <dbReference type="NCBI Taxonomy" id="35708"/>
    <lineage>
        <taxon>Eukaryota</taxon>
        <taxon>Viridiplantae</taxon>
        <taxon>Streptophyta</taxon>
        <taxon>Embryophyta</taxon>
        <taxon>Tracheophyta</taxon>
        <taxon>Spermatophyta</taxon>
        <taxon>Magnoliopsida</taxon>
        <taxon>Liliopsida</taxon>
        <taxon>Poales</taxon>
        <taxon>Poaceae</taxon>
        <taxon>PACMAD clade</taxon>
        <taxon>Arundinoideae</taxon>
        <taxon>Arundineae</taxon>
        <taxon>Arundo</taxon>
    </lineage>
</organism>
<sequence length="109" mass="12731">MYFKETRHSLLKRWKEYNTLLEVHSVVKVHRNSIVRRREPLSKMLAMLVQPIFSSACLTLSSIPRHFKKSKLKALAWLNSLFRRCRNSAHSSSFSSLMSDSLIRMLIPG</sequence>
<proteinExistence type="predicted"/>
<reference evidence="1" key="1">
    <citation type="submission" date="2014-09" db="EMBL/GenBank/DDBJ databases">
        <authorList>
            <person name="Magalhaes I.L.F."/>
            <person name="Oliveira U."/>
            <person name="Santos F.R."/>
            <person name="Vidigal T.H.D.A."/>
            <person name="Brescovit A.D."/>
            <person name="Santos A.J."/>
        </authorList>
    </citation>
    <scope>NUCLEOTIDE SEQUENCE</scope>
    <source>
        <tissue evidence="1">Shoot tissue taken approximately 20 cm above the soil surface</tissue>
    </source>
</reference>
<reference evidence="1" key="2">
    <citation type="journal article" date="2015" name="Data Brief">
        <title>Shoot transcriptome of the giant reed, Arundo donax.</title>
        <authorList>
            <person name="Barrero R.A."/>
            <person name="Guerrero F.D."/>
            <person name="Moolhuijzen P."/>
            <person name="Goolsby J.A."/>
            <person name="Tidwell J."/>
            <person name="Bellgard S.E."/>
            <person name="Bellgard M.I."/>
        </authorList>
    </citation>
    <scope>NUCLEOTIDE SEQUENCE</scope>
    <source>
        <tissue evidence="1">Shoot tissue taken approximately 20 cm above the soil surface</tissue>
    </source>
</reference>
<protein>
    <submittedName>
        <fullName evidence="1">Uncharacterized protein</fullName>
    </submittedName>
</protein>
<dbReference type="AlphaFoldDB" id="A0A0A8XQW3"/>